<feature type="domain" description="DUF2345" evidence="3">
    <location>
        <begin position="611"/>
        <end position="755"/>
    </location>
</feature>
<dbReference type="Gene3D" id="3.55.50.10">
    <property type="entry name" value="Baseplate protein-like domains"/>
    <property type="match status" value="1"/>
</dbReference>
<dbReference type="InterPro" id="IPR006531">
    <property type="entry name" value="Gp5/Vgr_OB"/>
</dbReference>
<dbReference type="AlphaFoldDB" id="A0AAW8I0C9"/>
<dbReference type="NCBIfam" id="TIGR01646">
    <property type="entry name" value="vgr_GE"/>
    <property type="match status" value="1"/>
</dbReference>
<protein>
    <submittedName>
        <fullName evidence="5">Type VI secretion system tip protein VgrG</fullName>
    </submittedName>
</protein>
<evidence type="ECO:0000259" key="3">
    <source>
        <dbReference type="Pfam" id="PF10106"/>
    </source>
</evidence>
<dbReference type="InterPro" id="IPR017847">
    <property type="entry name" value="T6SS_RhsGE_Vgr_subset"/>
</dbReference>
<dbReference type="Pfam" id="PF13296">
    <property type="entry name" value="T6SS_Vgr"/>
    <property type="match status" value="1"/>
</dbReference>
<feature type="domain" description="Putative type VI secretion system Rhs element associated Vgr" evidence="4">
    <location>
        <begin position="491"/>
        <end position="591"/>
    </location>
</feature>
<dbReference type="Pfam" id="PF10106">
    <property type="entry name" value="DUF2345"/>
    <property type="match status" value="1"/>
</dbReference>
<comment type="caution">
    <text evidence="5">The sequence shown here is derived from an EMBL/GenBank/DDBJ whole genome shotgun (WGS) entry which is preliminary data.</text>
</comment>
<comment type="similarity">
    <text evidence="1">Belongs to the VgrG protein family.</text>
</comment>
<evidence type="ECO:0000313" key="6">
    <source>
        <dbReference type="Proteomes" id="UP001236270"/>
    </source>
</evidence>
<sequence length="785" mass="87006">MGDSIYNQAQSIGIQLSGQSRYRMEVHDCPHYLDVLRFDARESLSQPWQYDVEVTCPAADIDCRALLNKPGSFTFQTPLFTGVPAVPLRTVYGMVASFRRLSTSRDETRYALRLVPRIALLAHTRSSEIYLNQSVTEVVEKVLRRHGLEGPDFEFRLSREYPDRELITQWRETDLQFIQRLLAEVGIFWRFEMDNRLEHDVIIFQDSQAQYQFGTTLPLRNPSGTSDSGQESLWGIRTDYRVVTQSVATRDYNYRQALMPQDSTESLPGPEGITIGEVYHYGEPFLTAGAADDTESGAFFARLRHERLLNGQLTVRGRSSLPTLVPGQVLETDTALPDGIRDGIVITGIRSGGSRKSGFHLALEGIPYSETLCYRPALLNRPVISGTLPARVESTQKGDTYAWLDEHGRYRVRLDFDRTGTEQGYGYLWLRLAKPYAGDTYGWHAPLLDGTEVSVAFDAGDPDRPYIAHAQHDSEHPDHVTRDNHTRNVLRTPANNKLRLEDKRQEEHIKLATEYGKSQLNMGHLVNAQREQRGAGFELRTDEWGAVRAAKGIFLTADQQPKAQGLVLEMDPAVGLINQANSQMQALDGAAEAAGALVSDIGTQLNLISDRLKNLQSAVILGSAPQGVAFTSGEHLQLSSTENTMINAGQHLDVGAMKNLSVAVEKAMGLFVHKEGAKLVANQGDIEIQAQHNTMALFAKQQITVTSSEDEIIISTPETLTLNGGGSYLRLNKNGIEHGSSGEFIVKASDYLVPGSGANLPNEAPNFSMTDITQENKISSKSFND</sequence>
<dbReference type="EMBL" id="JAVDNV010000043">
    <property type="protein sequence ID" value="MDQ2312718.1"/>
    <property type="molecule type" value="Genomic_DNA"/>
</dbReference>
<evidence type="ECO:0000259" key="4">
    <source>
        <dbReference type="Pfam" id="PF13296"/>
    </source>
</evidence>
<accession>A0AAW8I0C9</accession>
<dbReference type="InterPro" id="IPR037026">
    <property type="entry name" value="Vgr_OB-fold_dom_sf"/>
</dbReference>
<evidence type="ECO:0000259" key="2">
    <source>
        <dbReference type="Pfam" id="PF04717"/>
    </source>
</evidence>
<dbReference type="InterPro" id="IPR028244">
    <property type="entry name" value="T6SS_Rhs_Vgr_dom"/>
</dbReference>
<dbReference type="Proteomes" id="UP001236270">
    <property type="component" value="Unassembled WGS sequence"/>
</dbReference>
<dbReference type="RefSeq" id="WP_048255343.1">
    <property type="nucleotide sequence ID" value="NZ_CBCSIS010000048.1"/>
</dbReference>
<evidence type="ECO:0000313" key="5">
    <source>
        <dbReference type="EMBL" id="MDQ2312718.1"/>
    </source>
</evidence>
<dbReference type="GeneID" id="61385203"/>
<evidence type="ECO:0000256" key="1">
    <source>
        <dbReference type="ARBA" id="ARBA00005558"/>
    </source>
</evidence>
<dbReference type="Pfam" id="PF05954">
    <property type="entry name" value="Phage_GPD"/>
    <property type="match status" value="1"/>
</dbReference>
<dbReference type="InterPro" id="IPR006533">
    <property type="entry name" value="T6SS_Vgr_RhsGE"/>
</dbReference>
<dbReference type="NCBIfam" id="TIGR03361">
    <property type="entry name" value="VI_Rhs_Vgr"/>
    <property type="match status" value="1"/>
</dbReference>
<dbReference type="InterPro" id="IPR018769">
    <property type="entry name" value="VgrG2_DUF2345"/>
</dbReference>
<name>A0AAW8I0C9_PLUGE</name>
<reference evidence="5" key="1">
    <citation type="submission" date="2023-08" db="EMBL/GenBank/DDBJ databases">
        <title>WGS of pathogenic bacterial species, Los Angeles County Public Health Laboratories.</title>
        <authorList>
            <person name="Garrigues J.M."/>
            <person name="Green N.M."/>
        </authorList>
    </citation>
    <scope>NUCLEOTIDE SEQUENCE</scope>
    <source>
        <strain evidence="5">LACPHL-BACT-2023-00068</strain>
    </source>
</reference>
<proteinExistence type="inferred from homology"/>
<dbReference type="SUPFAM" id="SSF69255">
    <property type="entry name" value="gp5 N-terminal domain-like"/>
    <property type="match status" value="1"/>
</dbReference>
<feature type="domain" description="Gp5/Type VI secretion system Vgr protein OB-fold" evidence="2">
    <location>
        <begin position="405"/>
        <end position="468"/>
    </location>
</feature>
<gene>
    <name evidence="5" type="primary">vgrG</name>
    <name evidence="5" type="ORF">RBJ30_27135</name>
</gene>
<dbReference type="Pfam" id="PF04717">
    <property type="entry name" value="Phage_base_V"/>
    <property type="match status" value="1"/>
</dbReference>
<organism evidence="5 6">
    <name type="scientific">Pluralibacter gergoviae</name>
    <name type="common">Enterobacter gergoviae</name>
    <dbReference type="NCBI Taxonomy" id="61647"/>
    <lineage>
        <taxon>Bacteria</taxon>
        <taxon>Pseudomonadati</taxon>
        <taxon>Pseudomonadota</taxon>
        <taxon>Gammaproteobacteria</taxon>
        <taxon>Enterobacterales</taxon>
        <taxon>Enterobacteriaceae</taxon>
        <taxon>Pluralibacter</taxon>
    </lineage>
</organism>
<dbReference type="SUPFAM" id="SSF69279">
    <property type="entry name" value="Phage tail proteins"/>
    <property type="match status" value="2"/>
</dbReference>
<dbReference type="Gene3D" id="2.30.110.50">
    <property type="match status" value="2"/>
</dbReference>
<dbReference type="Gene3D" id="2.40.50.230">
    <property type="entry name" value="Gp5 N-terminal domain"/>
    <property type="match status" value="1"/>
</dbReference>